<sequence length="950" mass="106615">MKHWSLLILVTCLWARQATNQCSGREFQNARHDINNLTLVISNFGTFGQSESGNSGGLWWQFSGYGLTNTYIYGAGVWFGTIDSTADTLVTIGYGPSGGQFEFSPGLGGWSVTDPDAIIYLYPNPWPPNQARLPMAPLEPISRQDSWCVYNDCDSLYHMAEDTRPIGIEIYQTGYAWDFPVLEDAVFLVFQVKNVSGNNLYDCYFSIGMDSDIGNEAGYFANDLCDYILDQTYVIAGDTIHVDDLVYQWQQVPEGGWPEFPGVIGFDLVQTPFDLEWGQDKDGDEIPDQRERDSVYYRHSVPQNQWDVDHDGVPDWRDASENPQLGLTSFKLFTLDLEPSRDNQRYMTMAGHNFVTGQYEPFDSALTNPGDRRFLMSSGPFDLGPDSTATLVLGIMLAEWFGVYQTPDTAIAIIDYYCQLTADMNWLLPGPPPAPSLTCVPGDARITLIWQSAPETTPDPFFDIVGDSGSTYFDPFYRQYDFEGYGVWKSLDGETYELLTRYDLHNDIMFEDTATDIYATNSGLRHYFIDEDVRNGFTYHYALTSYDCNYHAGQDSLGNQYVVPFWLESEKVSVSAIARRDPANYQPGCYHVEAVYGNPVLADSGVDLVITHPLQMTEDPYYLVFGPIEYANSEACYTASLLDHLGDLIDSVRVVFLRGERIFRDFGTRNGLNISVLLWREDIPTGVSIFEDVMVESGTYPESLLVPSSGGTNWAYRGNDFRVYWRALNAGGPVNTVTVVDVYSGDTIPFKPGTTDTLADGWCFESVSQTTDTLVYSNWVAIATRYMYICGGKFRLKPAGGLVPGDPVPSENDVWLVRACADYLPAPANTRLKITPTPAQLTTGEVSLNVKVCPNPYVVTNEWQRHMFKRRLRFINLPSQCTIRVFNINGELVKLIEHHHTSEGGLEGDLGGDEWWDGLNLFRQLVASGVYVFHVQSEVGEQVGKFVVVH</sequence>
<dbReference type="EMBL" id="LJUJ01000004">
    <property type="protein sequence ID" value="KPK64300.1"/>
    <property type="molecule type" value="Genomic_DNA"/>
</dbReference>
<dbReference type="Proteomes" id="UP000051373">
    <property type="component" value="Unassembled WGS sequence"/>
</dbReference>
<reference evidence="1 2" key="1">
    <citation type="journal article" date="2015" name="Microbiome">
        <title>Genomic resolution of linkages in carbon, nitrogen, and sulfur cycling among widespread estuary sediment bacteria.</title>
        <authorList>
            <person name="Baker B.J."/>
            <person name="Lazar C.S."/>
            <person name="Teske A.P."/>
            <person name="Dick G.J."/>
        </authorList>
    </citation>
    <scope>NUCLEOTIDE SEQUENCE [LARGE SCALE GENOMIC DNA]</scope>
    <source>
        <strain evidence="1">SM23_42</strain>
    </source>
</reference>
<evidence type="ECO:0000313" key="1">
    <source>
        <dbReference type="EMBL" id="KPK64300.1"/>
    </source>
</evidence>
<proteinExistence type="predicted"/>
<gene>
    <name evidence="1" type="ORF">AMJ83_03525</name>
</gene>
<protein>
    <recommendedName>
        <fullName evidence="3">T9SS type A sorting domain-containing protein</fullName>
    </recommendedName>
</protein>
<evidence type="ECO:0008006" key="3">
    <source>
        <dbReference type="Google" id="ProtNLM"/>
    </source>
</evidence>
<dbReference type="STRING" id="1703779.AMJ83_03525"/>
<dbReference type="Gene3D" id="2.60.40.4070">
    <property type="match status" value="1"/>
</dbReference>
<name>A0A0S8FXA5_UNCW3</name>
<organism evidence="1 2">
    <name type="scientific">candidate division WOR_3 bacterium SM23_42</name>
    <dbReference type="NCBI Taxonomy" id="1703779"/>
    <lineage>
        <taxon>Bacteria</taxon>
        <taxon>Bacteria division WOR-3</taxon>
    </lineage>
</organism>
<evidence type="ECO:0000313" key="2">
    <source>
        <dbReference type="Proteomes" id="UP000051373"/>
    </source>
</evidence>
<accession>A0A0S8FXA5</accession>
<comment type="caution">
    <text evidence="1">The sequence shown here is derived from an EMBL/GenBank/DDBJ whole genome shotgun (WGS) entry which is preliminary data.</text>
</comment>
<dbReference type="AlphaFoldDB" id="A0A0S8FXA5"/>